<dbReference type="InterPro" id="IPR001790">
    <property type="entry name" value="Ribosomal_uL10"/>
</dbReference>
<dbReference type="EMBL" id="VSSQ01010954">
    <property type="protein sequence ID" value="MPM45633.1"/>
    <property type="molecule type" value="Genomic_DNA"/>
</dbReference>
<gene>
    <name evidence="4" type="primary">rplJ_36</name>
    <name evidence="4" type="ORF">SDC9_92321</name>
</gene>
<evidence type="ECO:0000256" key="1">
    <source>
        <dbReference type="ARBA" id="ARBA00008889"/>
    </source>
</evidence>
<dbReference type="GO" id="GO:0003735">
    <property type="term" value="F:structural constituent of ribosome"/>
    <property type="evidence" value="ECO:0007669"/>
    <property type="project" value="InterPro"/>
</dbReference>
<dbReference type="AlphaFoldDB" id="A0A645A451"/>
<comment type="caution">
    <text evidence="4">The sequence shown here is derived from an EMBL/GenBank/DDBJ whole genome shotgun (WGS) entry which is preliminary data.</text>
</comment>
<keyword evidence="3" id="KW-0687">Ribonucleoprotein</keyword>
<dbReference type="HAMAP" id="MF_00362">
    <property type="entry name" value="Ribosomal_uL10"/>
    <property type="match status" value="1"/>
</dbReference>
<dbReference type="PROSITE" id="PS01109">
    <property type="entry name" value="RIBOSOMAL_L10"/>
    <property type="match status" value="1"/>
</dbReference>
<dbReference type="InterPro" id="IPR022973">
    <property type="entry name" value="Ribosomal_uL10_bac"/>
</dbReference>
<dbReference type="InterPro" id="IPR047865">
    <property type="entry name" value="Ribosomal_uL10_bac_type"/>
</dbReference>
<comment type="similarity">
    <text evidence="1">Belongs to the universal ribosomal protein uL10 family.</text>
</comment>
<evidence type="ECO:0000313" key="4">
    <source>
        <dbReference type="EMBL" id="MPM45633.1"/>
    </source>
</evidence>
<reference evidence="4" key="1">
    <citation type="submission" date="2019-08" db="EMBL/GenBank/DDBJ databases">
        <authorList>
            <person name="Kucharzyk K."/>
            <person name="Murdoch R.W."/>
            <person name="Higgins S."/>
            <person name="Loffler F."/>
        </authorList>
    </citation>
    <scope>NUCLEOTIDE SEQUENCE</scope>
</reference>
<proteinExistence type="inferred from homology"/>
<dbReference type="PANTHER" id="PTHR11560">
    <property type="entry name" value="39S RIBOSOMAL PROTEIN L10, MITOCHONDRIAL"/>
    <property type="match status" value="1"/>
</dbReference>
<dbReference type="GO" id="GO:0015934">
    <property type="term" value="C:large ribosomal subunit"/>
    <property type="evidence" value="ECO:0007669"/>
    <property type="project" value="InterPro"/>
</dbReference>
<protein>
    <submittedName>
        <fullName evidence="4">50S ribosomal protein L10</fullName>
    </submittedName>
</protein>
<evidence type="ECO:0000256" key="3">
    <source>
        <dbReference type="ARBA" id="ARBA00023274"/>
    </source>
</evidence>
<dbReference type="Gene3D" id="3.30.70.1730">
    <property type="match status" value="1"/>
</dbReference>
<dbReference type="SUPFAM" id="SSF160369">
    <property type="entry name" value="Ribosomal protein L10-like"/>
    <property type="match status" value="1"/>
</dbReference>
<sequence length="175" mass="18966">MNQSILQEKVSLVNEVAERLNDSASSVVVEYRGLSVAEVTELRRALRAEAVELKVYKNSIVRRAAEQVGFKEMSEFLTGPNAIAFSKDSVASSRVMVKFAKKHPNLVLKGGLVEKGIVDLDGLTTLSALPNKEGMISMLLGCLQSPIRSFACAVKAVAEAKENGRTEVKNEEVTA</sequence>
<keyword evidence="2 4" id="KW-0689">Ribosomal protein</keyword>
<organism evidence="4">
    <name type="scientific">bioreactor metagenome</name>
    <dbReference type="NCBI Taxonomy" id="1076179"/>
    <lineage>
        <taxon>unclassified sequences</taxon>
        <taxon>metagenomes</taxon>
        <taxon>ecological metagenomes</taxon>
    </lineage>
</organism>
<dbReference type="NCBIfam" id="NF000955">
    <property type="entry name" value="PRK00099.1-1"/>
    <property type="match status" value="1"/>
</dbReference>
<dbReference type="GO" id="GO:0006412">
    <property type="term" value="P:translation"/>
    <property type="evidence" value="ECO:0007669"/>
    <property type="project" value="InterPro"/>
</dbReference>
<accession>A0A645A451</accession>
<dbReference type="InterPro" id="IPR043141">
    <property type="entry name" value="Ribosomal_uL10-like_sf"/>
</dbReference>
<dbReference type="Pfam" id="PF00466">
    <property type="entry name" value="Ribosomal_L10"/>
    <property type="match status" value="1"/>
</dbReference>
<dbReference type="InterPro" id="IPR002363">
    <property type="entry name" value="Ribosomal_uL10_CS_bac"/>
</dbReference>
<dbReference type="CDD" id="cd05797">
    <property type="entry name" value="Ribosomal_L10"/>
    <property type="match status" value="1"/>
</dbReference>
<name>A0A645A451_9ZZZZ</name>
<evidence type="ECO:0000256" key="2">
    <source>
        <dbReference type="ARBA" id="ARBA00022980"/>
    </source>
</evidence>